<sequence>MSAQSISFSKYTKFDNHYRKQYVESIKTQNEEMSKKLNHPMEWYCSEKVHGCNLSFIVDRVRQSDWRKSLSGELNEQLKLKSVQIYGELFGGLFPNKKPSDAKAIQSGIHYCPHHDFYAFDVLLGFENGKQSWAVFNNVDPLLDECGFKVRAQPLFKGTLDECLEFDVKFNTKLPETFYPEIVKERNASWKDLDNICEGVVIKPTKYNIFVETERAVIKKKNEKFLETEASDKPQQPVKKEKGDSEELVQVWNELSRYITSNRLDNVLSKIGNLTKSNMFPVMKEFSNDALEEFKLDLERGALENCKPVSSLSSEDQKKLTKKINDACMVLIKEQLNKPSSE</sequence>
<dbReference type="InterPro" id="IPR021122">
    <property type="entry name" value="RNA_ligase_dom_REL/Rnl2"/>
</dbReference>
<dbReference type="SUPFAM" id="SSF56091">
    <property type="entry name" value="DNA ligase/mRNA capping enzyme, catalytic domain"/>
    <property type="match status" value="1"/>
</dbReference>
<feature type="domain" description="RNA ligase 2 C-terminal" evidence="2">
    <location>
        <begin position="243"/>
        <end position="329"/>
    </location>
</feature>
<name>D2W189_NAEGR</name>
<dbReference type="GO" id="GO:0016874">
    <property type="term" value="F:ligase activity"/>
    <property type="evidence" value="ECO:0007669"/>
    <property type="project" value="UniProtKB-KW"/>
</dbReference>
<evidence type="ECO:0000313" key="4">
    <source>
        <dbReference type="Proteomes" id="UP000006671"/>
    </source>
</evidence>
<dbReference type="Pfam" id="PF18043">
    <property type="entry name" value="T4_Rnl2_C"/>
    <property type="match status" value="1"/>
</dbReference>
<gene>
    <name evidence="3" type="ORF">NAEGRDRAFT_82006</name>
</gene>
<keyword evidence="4" id="KW-1185">Reference proteome</keyword>
<dbReference type="GeneID" id="8856699"/>
<feature type="domain" description="RNA ligase" evidence="1">
    <location>
        <begin position="42"/>
        <end position="220"/>
    </location>
</feature>
<dbReference type="OrthoDB" id="6142248at2759"/>
<dbReference type="InterPro" id="IPR041948">
    <property type="entry name" value="Rnl1/2_C_sf"/>
</dbReference>
<accession>D2W189</accession>
<protein>
    <submittedName>
        <fullName evidence="3">RNA ligase</fullName>
    </submittedName>
</protein>
<evidence type="ECO:0000259" key="1">
    <source>
        <dbReference type="Pfam" id="PF09414"/>
    </source>
</evidence>
<evidence type="ECO:0000313" key="3">
    <source>
        <dbReference type="EMBL" id="EFC37142.1"/>
    </source>
</evidence>
<dbReference type="EMBL" id="GG738921">
    <property type="protein sequence ID" value="EFC37142.1"/>
    <property type="molecule type" value="Genomic_DNA"/>
</dbReference>
<organism evidence="4">
    <name type="scientific">Naegleria gruberi</name>
    <name type="common">Amoeba</name>
    <dbReference type="NCBI Taxonomy" id="5762"/>
    <lineage>
        <taxon>Eukaryota</taxon>
        <taxon>Discoba</taxon>
        <taxon>Heterolobosea</taxon>
        <taxon>Tetramitia</taxon>
        <taxon>Eutetramitia</taxon>
        <taxon>Vahlkampfiidae</taxon>
        <taxon>Naegleria</taxon>
    </lineage>
</organism>
<dbReference type="Gene3D" id="3.30.1490.70">
    <property type="match status" value="1"/>
</dbReference>
<reference evidence="3 4" key="1">
    <citation type="journal article" date="2010" name="Cell">
        <title>The genome of Naegleria gruberi illuminates early eukaryotic versatility.</title>
        <authorList>
            <person name="Fritz-Laylin L.K."/>
            <person name="Prochnik S.E."/>
            <person name="Ginger M.L."/>
            <person name="Dacks J.B."/>
            <person name="Carpenter M.L."/>
            <person name="Field M.C."/>
            <person name="Kuo A."/>
            <person name="Paredez A."/>
            <person name="Chapman J."/>
            <person name="Pham J."/>
            <person name="Shu S."/>
            <person name="Neupane R."/>
            <person name="Cipriano M."/>
            <person name="Mancuso J."/>
            <person name="Tu H."/>
            <person name="Salamov A."/>
            <person name="Lindquist E."/>
            <person name="Shapiro H."/>
            <person name="Lucas S."/>
            <person name="Grigoriev I.V."/>
            <person name="Cande W.Z."/>
            <person name="Fulton C."/>
            <person name="Rokhsar D.S."/>
            <person name="Dawson S.C."/>
        </authorList>
    </citation>
    <scope>NUCLEOTIDE SEQUENCE [LARGE SCALE GENOMIC DNA]</scope>
    <source>
        <strain evidence="3 4">NEG-M</strain>
    </source>
</reference>
<dbReference type="InParanoid" id="D2W189"/>
<dbReference type="InterPro" id="IPR040609">
    <property type="entry name" value="Rnl2_C"/>
</dbReference>
<proteinExistence type="predicted"/>
<dbReference type="RefSeq" id="XP_002669886.1">
    <property type="nucleotide sequence ID" value="XM_002669840.1"/>
</dbReference>
<dbReference type="Gene3D" id="3.30.470.30">
    <property type="entry name" value="DNA ligase/mRNA capping enzyme"/>
    <property type="match status" value="1"/>
</dbReference>
<dbReference type="VEuPathDB" id="AmoebaDB:NAEGRDRAFT_82006"/>
<keyword evidence="3" id="KW-0436">Ligase</keyword>
<dbReference type="eggNOG" id="ENOG502S5WF">
    <property type="taxonomic scope" value="Eukaryota"/>
</dbReference>
<dbReference type="KEGG" id="ngr:NAEGRDRAFT_82006"/>
<evidence type="ECO:0000259" key="2">
    <source>
        <dbReference type="Pfam" id="PF18043"/>
    </source>
</evidence>
<dbReference type="Proteomes" id="UP000006671">
    <property type="component" value="Unassembled WGS sequence"/>
</dbReference>
<dbReference type="Gene3D" id="1.10.10.1810">
    <property type="entry name" value="RNA ligase"/>
    <property type="match status" value="1"/>
</dbReference>
<dbReference type="AlphaFoldDB" id="D2W189"/>
<dbReference type="Pfam" id="PF09414">
    <property type="entry name" value="RNA_ligase"/>
    <property type="match status" value="1"/>
</dbReference>